<keyword evidence="9" id="KW-0234">DNA repair</keyword>
<keyword evidence="4" id="KW-0235">DNA replication</keyword>
<name>A0A423PS71_9GAMM</name>
<dbReference type="InterPro" id="IPR036206">
    <property type="entry name" value="ThiamineP_synth_sf"/>
</dbReference>
<dbReference type="GO" id="GO:0006260">
    <property type="term" value="P:DNA replication"/>
    <property type="evidence" value="ECO:0007669"/>
    <property type="project" value="UniProtKB-KW"/>
</dbReference>
<comment type="catalytic activity">
    <reaction evidence="10">
        <text>8-oxo-dGTP + H2O = 8-oxo-dGMP + diphosphate + H(+)</text>
        <dbReference type="Rhea" id="RHEA:31575"/>
        <dbReference type="ChEBI" id="CHEBI:15377"/>
        <dbReference type="ChEBI" id="CHEBI:15378"/>
        <dbReference type="ChEBI" id="CHEBI:33019"/>
        <dbReference type="ChEBI" id="CHEBI:63224"/>
        <dbReference type="ChEBI" id="CHEBI:77896"/>
        <dbReference type="EC" id="3.6.1.55"/>
    </reaction>
</comment>
<dbReference type="EC" id="3.6.1.55" evidence="12"/>
<evidence type="ECO:0000256" key="12">
    <source>
        <dbReference type="ARBA" id="ARBA00038905"/>
    </source>
</evidence>
<keyword evidence="3" id="KW-0515">Mutator protein</keyword>
<evidence type="ECO:0000313" key="19">
    <source>
        <dbReference type="EMBL" id="ROO28459.1"/>
    </source>
</evidence>
<dbReference type="Gene3D" id="3.90.79.10">
    <property type="entry name" value="Nucleoside Triphosphate Pyrophosphohydrolase"/>
    <property type="match status" value="1"/>
</dbReference>
<gene>
    <name evidence="19" type="ORF">SAJA_07930</name>
</gene>
<dbReference type="PROSITE" id="PS00893">
    <property type="entry name" value="NUDIX_BOX"/>
    <property type="match status" value="1"/>
</dbReference>
<comment type="cofactor">
    <cofactor evidence="1">
        <name>Mg(2+)</name>
        <dbReference type="ChEBI" id="CHEBI:18420"/>
    </cofactor>
</comment>
<dbReference type="CDD" id="cd00564">
    <property type="entry name" value="TMP_TenI"/>
    <property type="match status" value="1"/>
</dbReference>
<dbReference type="InterPro" id="IPR013785">
    <property type="entry name" value="Aldolase_TIM"/>
</dbReference>
<dbReference type="InterPro" id="IPR022998">
    <property type="entry name" value="ThiamineP_synth_TenI"/>
</dbReference>
<evidence type="ECO:0000256" key="9">
    <source>
        <dbReference type="ARBA" id="ARBA00023204"/>
    </source>
</evidence>
<keyword evidence="8" id="KW-0460">Magnesium</keyword>
<proteinExistence type="inferred from homology"/>
<dbReference type="EMBL" id="AYKG01000021">
    <property type="protein sequence ID" value="ROO28459.1"/>
    <property type="molecule type" value="Genomic_DNA"/>
</dbReference>
<dbReference type="NCBIfam" id="NF006530">
    <property type="entry name" value="PRK08999.1"/>
    <property type="match status" value="1"/>
</dbReference>
<evidence type="ECO:0000256" key="11">
    <source>
        <dbReference type="ARBA" id="ARBA00036904"/>
    </source>
</evidence>
<dbReference type="PRINTS" id="PR00502">
    <property type="entry name" value="NUDIXFAMILY"/>
</dbReference>
<evidence type="ECO:0000256" key="14">
    <source>
        <dbReference type="ARBA" id="ARBA00041592"/>
    </source>
</evidence>
<evidence type="ECO:0000256" key="3">
    <source>
        <dbReference type="ARBA" id="ARBA00022457"/>
    </source>
</evidence>
<comment type="similarity">
    <text evidence="2 17">Belongs to the Nudix hydrolase family.</text>
</comment>
<dbReference type="RefSeq" id="WP_123658104.1">
    <property type="nucleotide sequence ID" value="NZ_AYKG01000021.1"/>
</dbReference>
<evidence type="ECO:0000256" key="1">
    <source>
        <dbReference type="ARBA" id="ARBA00001946"/>
    </source>
</evidence>
<dbReference type="InterPro" id="IPR000086">
    <property type="entry name" value="NUDIX_hydrolase_dom"/>
</dbReference>
<dbReference type="InterPro" id="IPR020476">
    <property type="entry name" value="Nudix_hydrolase"/>
</dbReference>
<keyword evidence="5" id="KW-0479">Metal-binding</keyword>
<evidence type="ECO:0000256" key="2">
    <source>
        <dbReference type="ARBA" id="ARBA00005582"/>
    </source>
</evidence>
<dbReference type="GO" id="GO:0046872">
    <property type="term" value="F:metal ion binding"/>
    <property type="evidence" value="ECO:0007669"/>
    <property type="project" value="UniProtKB-KW"/>
</dbReference>
<dbReference type="SUPFAM" id="SSF51391">
    <property type="entry name" value="Thiamin phosphate synthase"/>
    <property type="match status" value="1"/>
</dbReference>
<dbReference type="InterPro" id="IPR015797">
    <property type="entry name" value="NUDIX_hydrolase-like_dom_sf"/>
</dbReference>
<dbReference type="Pfam" id="PF00293">
    <property type="entry name" value="NUDIX"/>
    <property type="match status" value="1"/>
</dbReference>
<evidence type="ECO:0000256" key="6">
    <source>
        <dbReference type="ARBA" id="ARBA00022763"/>
    </source>
</evidence>
<dbReference type="GO" id="GO:0044715">
    <property type="term" value="F:8-oxo-dGDP phosphatase activity"/>
    <property type="evidence" value="ECO:0007669"/>
    <property type="project" value="TreeGrafter"/>
</dbReference>
<evidence type="ECO:0000256" key="4">
    <source>
        <dbReference type="ARBA" id="ARBA00022705"/>
    </source>
</evidence>
<protein>
    <recommendedName>
        <fullName evidence="13">8-oxo-dGTP diphosphatase</fullName>
        <ecNumber evidence="12">3.6.1.55</ecNumber>
    </recommendedName>
    <alternativeName>
        <fullName evidence="16">7,8-dihydro-8-oxoguanine-triphosphatase</fullName>
    </alternativeName>
    <alternativeName>
        <fullName evidence="15">Mutator protein MutT</fullName>
    </alternativeName>
    <alternativeName>
        <fullName evidence="14">dGTP pyrophosphohydrolase</fullName>
    </alternativeName>
</protein>
<evidence type="ECO:0000313" key="20">
    <source>
        <dbReference type="Proteomes" id="UP000285310"/>
    </source>
</evidence>
<dbReference type="GO" id="GO:0009228">
    <property type="term" value="P:thiamine biosynthetic process"/>
    <property type="evidence" value="ECO:0007669"/>
    <property type="project" value="UniProtKB-KW"/>
</dbReference>
<keyword evidence="20" id="KW-1185">Reference proteome</keyword>
<dbReference type="GO" id="GO:0008413">
    <property type="term" value="F:8-oxo-7,8-dihydroguanosine triphosphate pyrophosphatase activity"/>
    <property type="evidence" value="ECO:0007669"/>
    <property type="project" value="TreeGrafter"/>
</dbReference>
<dbReference type="InterPro" id="IPR020084">
    <property type="entry name" value="NUDIX_hydrolase_CS"/>
</dbReference>
<evidence type="ECO:0000256" key="10">
    <source>
        <dbReference type="ARBA" id="ARBA00035861"/>
    </source>
</evidence>
<organism evidence="19 20">
    <name type="scientific">Salinisphaera japonica YTM-1</name>
    <dbReference type="NCBI Taxonomy" id="1209778"/>
    <lineage>
        <taxon>Bacteria</taxon>
        <taxon>Pseudomonadati</taxon>
        <taxon>Pseudomonadota</taxon>
        <taxon>Gammaproteobacteria</taxon>
        <taxon>Salinisphaerales</taxon>
        <taxon>Salinisphaeraceae</taxon>
        <taxon>Salinisphaera</taxon>
    </lineage>
</organism>
<dbReference type="InParanoid" id="A0A423PS71"/>
<keyword evidence="6" id="KW-0227">DNA damage</keyword>
<sequence length="324" mass="35497">MDRAPLDIAVGVLVDDHDRLLIARRRADTPGAGYWEFPGGKREPGESVAACLSRELAEEIGVTDLTSRSLIRFSHDRGPRPVRLHVARIDNWTGEPAGQEGQQVRWCAQNDLSDVELLPATNVILAALNLPPLYIITPSIGRGRSARQSWFDALDRALRAHVGDGTKAFVRLRQPGLDDDDYADLAKRVLEHARRQQARVLLDRSVALVERLSADGLHCSTRRAQRMDKRPIADNYWFGVSTHSADELTHAAAINADFATLSPVAATETHSEARPLGWPGFEDARGEAALPVYALGGMRPDDLGAARDHYAQGVAGIRGFWPGS</sequence>
<keyword evidence="7 17" id="KW-0378">Hydrolase</keyword>
<comment type="catalytic activity">
    <reaction evidence="11">
        <text>8-oxo-GTP + H2O = 8-oxo-GMP + diphosphate + H(+)</text>
        <dbReference type="Rhea" id="RHEA:67616"/>
        <dbReference type="ChEBI" id="CHEBI:15377"/>
        <dbReference type="ChEBI" id="CHEBI:15378"/>
        <dbReference type="ChEBI" id="CHEBI:33019"/>
        <dbReference type="ChEBI" id="CHEBI:143553"/>
        <dbReference type="ChEBI" id="CHEBI:145694"/>
    </reaction>
</comment>
<dbReference type="Gene3D" id="3.20.20.70">
    <property type="entry name" value="Aldolase class I"/>
    <property type="match status" value="1"/>
</dbReference>
<evidence type="ECO:0000256" key="16">
    <source>
        <dbReference type="ARBA" id="ARBA00042798"/>
    </source>
</evidence>
<reference evidence="19 20" key="1">
    <citation type="submission" date="2013-10" db="EMBL/GenBank/DDBJ databases">
        <title>Salinisphaera japonica YTM-1 Genome Sequencing.</title>
        <authorList>
            <person name="Lai Q."/>
            <person name="Li C."/>
            <person name="Shao Z."/>
        </authorList>
    </citation>
    <scope>NUCLEOTIDE SEQUENCE [LARGE SCALE GENOMIC DNA]</scope>
    <source>
        <strain evidence="19 20">YTM-1</strain>
    </source>
</reference>
<evidence type="ECO:0000256" key="7">
    <source>
        <dbReference type="ARBA" id="ARBA00022801"/>
    </source>
</evidence>
<dbReference type="PANTHER" id="PTHR47707">
    <property type="entry name" value="8-OXO-DGTP DIPHOSPHATASE"/>
    <property type="match status" value="1"/>
</dbReference>
<dbReference type="PROSITE" id="PS51462">
    <property type="entry name" value="NUDIX"/>
    <property type="match status" value="1"/>
</dbReference>
<dbReference type="GO" id="GO:0006281">
    <property type="term" value="P:DNA repair"/>
    <property type="evidence" value="ECO:0007669"/>
    <property type="project" value="UniProtKB-KW"/>
</dbReference>
<dbReference type="OrthoDB" id="9810648at2"/>
<accession>A0A423PS71</accession>
<dbReference type="CDD" id="cd03425">
    <property type="entry name" value="NUDIX_MutT_NudA_like"/>
    <property type="match status" value="1"/>
</dbReference>
<dbReference type="GO" id="GO:0044716">
    <property type="term" value="F:8-oxo-GDP phosphatase activity"/>
    <property type="evidence" value="ECO:0007669"/>
    <property type="project" value="TreeGrafter"/>
</dbReference>
<dbReference type="AlphaFoldDB" id="A0A423PS71"/>
<evidence type="ECO:0000256" key="8">
    <source>
        <dbReference type="ARBA" id="ARBA00022842"/>
    </source>
</evidence>
<evidence type="ECO:0000256" key="15">
    <source>
        <dbReference type="ARBA" id="ARBA00041979"/>
    </source>
</evidence>
<evidence type="ECO:0000259" key="18">
    <source>
        <dbReference type="PROSITE" id="PS51462"/>
    </source>
</evidence>
<feature type="domain" description="Nudix hydrolase" evidence="18">
    <location>
        <begin position="5"/>
        <end position="131"/>
    </location>
</feature>
<comment type="caution">
    <text evidence="19">The sequence shown here is derived from an EMBL/GenBank/DDBJ whole genome shotgun (WGS) entry which is preliminary data.</text>
</comment>
<evidence type="ECO:0000256" key="13">
    <source>
        <dbReference type="ARBA" id="ARBA00040794"/>
    </source>
</evidence>
<dbReference type="InterPro" id="IPR047127">
    <property type="entry name" value="MutT-like"/>
</dbReference>
<dbReference type="SUPFAM" id="SSF55811">
    <property type="entry name" value="Nudix"/>
    <property type="match status" value="1"/>
</dbReference>
<evidence type="ECO:0000256" key="17">
    <source>
        <dbReference type="RuleBase" id="RU003476"/>
    </source>
</evidence>
<dbReference type="PANTHER" id="PTHR47707:SF1">
    <property type="entry name" value="NUDIX HYDROLASE FAMILY PROTEIN"/>
    <property type="match status" value="1"/>
</dbReference>
<dbReference type="Pfam" id="PF02581">
    <property type="entry name" value="TMP-TENI"/>
    <property type="match status" value="1"/>
</dbReference>
<dbReference type="GO" id="GO:0035539">
    <property type="term" value="F:8-oxo-7,8-dihydrodeoxyguanosine triphosphate pyrophosphatase activity"/>
    <property type="evidence" value="ECO:0007669"/>
    <property type="project" value="UniProtKB-EC"/>
</dbReference>
<evidence type="ECO:0000256" key="5">
    <source>
        <dbReference type="ARBA" id="ARBA00022723"/>
    </source>
</evidence>
<dbReference type="Proteomes" id="UP000285310">
    <property type="component" value="Unassembled WGS sequence"/>
</dbReference>